<dbReference type="AlphaFoldDB" id="A0A451GD96"/>
<sequence>MGSFQRGWLDASFFIKPLNKHEKAFVVVGGSAYLIDLNTKEQLNTIEISEIKSAIVDETQRYIYYSNGYDLWFIDIYGVETCLFEYNQHEDFKLTGISNNKLYATCFLYTDNSKQFHIEIDLITKRVHKLDNDKQPVESKTTQNVIKAKPWWKLW</sequence>
<protein>
    <submittedName>
        <fullName evidence="1">Uncharacterized protein</fullName>
    </submittedName>
</protein>
<dbReference type="EMBL" id="SAYW01000001">
    <property type="protein sequence ID" value="RWU10828.1"/>
    <property type="molecule type" value="Genomic_DNA"/>
</dbReference>
<accession>A0A451GD96</accession>
<dbReference type="OrthoDB" id="2082687at2"/>
<keyword evidence="2" id="KW-1185">Reference proteome</keyword>
<proteinExistence type="predicted"/>
<gene>
    <name evidence="1" type="ORF">DPV69_05720</name>
</gene>
<evidence type="ECO:0000313" key="2">
    <source>
        <dbReference type="Proteomes" id="UP000284120"/>
    </source>
</evidence>
<evidence type="ECO:0000313" key="1">
    <source>
        <dbReference type="EMBL" id="RWU10828.1"/>
    </source>
</evidence>
<name>A0A451GD96_9SPHI</name>
<comment type="caution">
    <text evidence="1">The sequence shown here is derived from an EMBL/GenBank/DDBJ whole genome shotgun (WGS) entry which is preliminary data.</text>
</comment>
<dbReference type="Proteomes" id="UP000284120">
    <property type="component" value="Unassembled WGS sequence"/>
</dbReference>
<reference evidence="1 2" key="1">
    <citation type="submission" date="2018-06" db="EMBL/GenBank/DDBJ databases">
        <title>Pedobacter endophyticus sp. nov., an endophytic bacterium isolated from a leaf of Triticum aestivum.</title>
        <authorList>
            <person name="Zhang L."/>
        </authorList>
    </citation>
    <scope>NUCLEOTIDE SEQUENCE [LARGE SCALE GENOMIC DNA]</scope>
    <source>
        <strain evidence="1 2">CM134L-2</strain>
    </source>
</reference>
<organism evidence="1 2">
    <name type="scientific">Pedobacter chitinilyticus</name>
    <dbReference type="NCBI Taxonomy" id="2233776"/>
    <lineage>
        <taxon>Bacteria</taxon>
        <taxon>Pseudomonadati</taxon>
        <taxon>Bacteroidota</taxon>
        <taxon>Sphingobacteriia</taxon>
        <taxon>Sphingobacteriales</taxon>
        <taxon>Sphingobacteriaceae</taxon>
        <taxon>Pedobacter</taxon>
    </lineage>
</organism>
<dbReference type="RefSeq" id="WP_113646308.1">
    <property type="nucleotide sequence ID" value="NZ_QMHN01000001.1"/>
</dbReference>